<gene>
    <name evidence="1" type="ORF">M9H77_14043</name>
</gene>
<name>A0ACC0BM39_CATRO</name>
<evidence type="ECO:0000313" key="1">
    <source>
        <dbReference type="EMBL" id="KAI5673679.1"/>
    </source>
</evidence>
<dbReference type="Proteomes" id="UP001060085">
    <property type="component" value="Linkage Group LG03"/>
</dbReference>
<protein>
    <submittedName>
        <fullName evidence="1">Uncharacterized protein</fullName>
    </submittedName>
</protein>
<accession>A0ACC0BM39</accession>
<evidence type="ECO:0000313" key="2">
    <source>
        <dbReference type="Proteomes" id="UP001060085"/>
    </source>
</evidence>
<proteinExistence type="predicted"/>
<comment type="caution">
    <text evidence="1">The sequence shown here is derived from an EMBL/GenBank/DDBJ whole genome shotgun (WGS) entry which is preliminary data.</text>
</comment>
<keyword evidence="2" id="KW-1185">Reference proteome</keyword>
<dbReference type="EMBL" id="CM044703">
    <property type="protein sequence ID" value="KAI5673679.1"/>
    <property type="molecule type" value="Genomic_DNA"/>
</dbReference>
<reference evidence="2" key="1">
    <citation type="journal article" date="2023" name="Nat. Plants">
        <title>Single-cell RNA sequencing provides a high-resolution roadmap for understanding the multicellular compartmentation of specialized metabolism.</title>
        <authorList>
            <person name="Sun S."/>
            <person name="Shen X."/>
            <person name="Li Y."/>
            <person name="Li Y."/>
            <person name="Wang S."/>
            <person name="Li R."/>
            <person name="Zhang H."/>
            <person name="Shen G."/>
            <person name="Guo B."/>
            <person name="Wei J."/>
            <person name="Xu J."/>
            <person name="St-Pierre B."/>
            <person name="Chen S."/>
            <person name="Sun C."/>
        </authorList>
    </citation>
    <scope>NUCLEOTIDE SEQUENCE [LARGE SCALE GENOMIC DNA]</scope>
</reference>
<sequence>MEGIKNPWHEGAKGELGDKVCKHIGKQSHESQNRKGTNNSKDSISKMERKTNKENHKNTKGREKKNSLIADKSPRWHLHYCHDQPVLLGWGYPYFLGFIPSVVAIVESSDSDNLGLPGRRSLFTYKTNIETTKTREKITGQWNTRVQVMSQSVLRILKVFSIYYPFPSCCIKALRIRGMAGLVGSSMESSTRAFLKALVHFEEEVIDLLGAMKEVNKRKDTQKYKNPNTTQINR</sequence>
<organism evidence="1 2">
    <name type="scientific">Catharanthus roseus</name>
    <name type="common">Madagascar periwinkle</name>
    <name type="synonym">Vinca rosea</name>
    <dbReference type="NCBI Taxonomy" id="4058"/>
    <lineage>
        <taxon>Eukaryota</taxon>
        <taxon>Viridiplantae</taxon>
        <taxon>Streptophyta</taxon>
        <taxon>Embryophyta</taxon>
        <taxon>Tracheophyta</taxon>
        <taxon>Spermatophyta</taxon>
        <taxon>Magnoliopsida</taxon>
        <taxon>eudicotyledons</taxon>
        <taxon>Gunneridae</taxon>
        <taxon>Pentapetalae</taxon>
        <taxon>asterids</taxon>
        <taxon>lamiids</taxon>
        <taxon>Gentianales</taxon>
        <taxon>Apocynaceae</taxon>
        <taxon>Rauvolfioideae</taxon>
        <taxon>Vinceae</taxon>
        <taxon>Catharanthinae</taxon>
        <taxon>Catharanthus</taxon>
    </lineage>
</organism>